<organism evidence="2">
    <name type="scientific">uncultured microorganism</name>
    <dbReference type="NCBI Taxonomy" id="358574"/>
    <lineage>
        <taxon>unclassified sequences</taxon>
        <taxon>environmental samples</taxon>
    </lineage>
</organism>
<dbReference type="EMBL" id="JF805201">
    <property type="protein sequence ID" value="AEI30530.1"/>
    <property type="molecule type" value="Genomic_DNA"/>
</dbReference>
<name>F8UHM3_9ZZZZ</name>
<sequence length="143" mass="15741">MMKTRLKAQKQLICNLCLIICVFSVSILTISCATIKEAAKGVAGVSTKILEDGRADAITKNFSYDYFTSYTRSLDALNEMGAYIYAQSLKQRMIAVYVSKRDTTPVGIFFKEIGTNNTQVEVSSPSLTAKSLISARLFKALAF</sequence>
<feature type="transmembrane region" description="Helical" evidence="1">
    <location>
        <begin position="12"/>
        <end position="30"/>
    </location>
</feature>
<keyword evidence="1" id="KW-1133">Transmembrane helix</keyword>
<accession>F8UHM3</accession>
<keyword evidence="1" id="KW-0472">Membrane</keyword>
<dbReference type="AlphaFoldDB" id="F8UHM3"/>
<evidence type="ECO:0000256" key="1">
    <source>
        <dbReference type="SAM" id="Phobius"/>
    </source>
</evidence>
<keyword evidence="1" id="KW-0812">Transmembrane</keyword>
<proteinExistence type="predicted"/>
<dbReference type="PROSITE" id="PS51257">
    <property type="entry name" value="PROKAR_LIPOPROTEIN"/>
    <property type="match status" value="1"/>
</dbReference>
<gene>
    <name evidence="2" type="ORF">LDC_03353</name>
</gene>
<protein>
    <submittedName>
        <fullName evidence="2">Secreted protein</fullName>
    </submittedName>
</protein>
<reference evidence="2" key="1">
    <citation type="submission" date="2011-04" db="EMBL/GenBank/DDBJ databases">
        <title>Taxonomic and functional metagenomic profiling of the microbial community in the anoxic sediment of a brackish shallow lake (Laguna de Carrizo Central Spain).</title>
        <authorList>
            <consortium name="CONSOLIDER consortium CSD2007-00005"/>
            <person name="Guazzaroni M.-E."/>
            <person name="Richter M."/>
            <person name="Garcia-Salamanca A."/>
            <person name="Yarza P."/>
            <person name="Ferrer M."/>
        </authorList>
    </citation>
    <scope>NUCLEOTIDE SEQUENCE</scope>
</reference>
<evidence type="ECO:0000313" key="2">
    <source>
        <dbReference type="EMBL" id="AEI30530.1"/>
    </source>
</evidence>